<protein>
    <submittedName>
        <fullName evidence="6">3',5'-cyclic AMP phosphodiesterase CpdA</fullName>
    </submittedName>
</protein>
<dbReference type="SUPFAM" id="SSF56300">
    <property type="entry name" value="Metallo-dependent phosphatases"/>
    <property type="match status" value="1"/>
</dbReference>
<dbReference type="InterPro" id="IPR029052">
    <property type="entry name" value="Metallo-depent_PP-like"/>
</dbReference>
<dbReference type="AlphaFoldDB" id="A0A1X7EPF6"/>
<accession>A0A1X7EPF6</accession>
<dbReference type="InterPro" id="IPR004843">
    <property type="entry name" value="Calcineurin-like_PHP"/>
</dbReference>
<evidence type="ECO:0000256" key="3">
    <source>
        <dbReference type="ARBA" id="ARBA00023004"/>
    </source>
</evidence>
<organism evidence="6 7">
    <name type="scientific">Azospirillum oryzae</name>
    <dbReference type="NCBI Taxonomy" id="286727"/>
    <lineage>
        <taxon>Bacteria</taxon>
        <taxon>Pseudomonadati</taxon>
        <taxon>Pseudomonadota</taxon>
        <taxon>Alphaproteobacteria</taxon>
        <taxon>Rhodospirillales</taxon>
        <taxon>Azospirillaceae</taxon>
        <taxon>Azospirillum</taxon>
    </lineage>
</organism>
<evidence type="ECO:0000256" key="1">
    <source>
        <dbReference type="ARBA" id="ARBA00022723"/>
    </source>
</evidence>
<dbReference type="InterPro" id="IPR026575">
    <property type="entry name" value="GpdQ/CpdA-like"/>
</dbReference>
<evidence type="ECO:0000256" key="2">
    <source>
        <dbReference type="ARBA" id="ARBA00022801"/>
    </source>
</evidence>
<feature type="domain" description="Calcineurin-like phosphoesterase" evidence="5">
    <location>
        <begin position="2"/>
        <end position="198"/>
    </location>
</feature>
<dbReference type="Gene3D" id="3.30.750.180">
    <property type="entry name" value="GpdQ, beta-strand dimerisation domain"/>
    <property type="match status" value="1"/>
</dbReference>
<dbReference type="CDD" id="cd07402">
    <property type="entry name" value="MPP_GpdQ"/>
    <property type="match status" value="1"/>
</dbReference>
<dbReference type="Pfam" id="PF00149">
    <property type="entry name" value="Metallophos"/>
    <property type="match status" value="1"/>
</dbReference>
<gene>
    <name evidence="6" type="ORF">SAMN02982917_1958</name>
</gene>
<dbReference type="GO" id="GO:0046872">
    <property type="term" value="F:metal ion binding"/>
    <property type="evidence" value="ECO:0007669"/>
    <property type="project" value="UniProtKB-KW"/>
</dbReference>
<dbReference type="Gene3D" id="3.60.21.40">
    <property type="entry name" value="GpdQ, catalytic alpha/beta sandwich domain"/>
    <property type="match status" value="1"/>
</dbReference>
<name>A0A1X7EPF6_9PROT</name>
<dbReference type="InterPro" id="IPR042283">
    <property type="entry name" value="GpdQ_catalytic"/>
</dbReference>
<dbReference type="InterPro" id="IPR042281">
    <property type="entry name" value="GpdQ_beta-strand"/>
</dbReference>
<evidence type="ECO:0000313" key="7">
    <source>
        <dbReference type="Proteomes" id="UP000192936"/>
    </source>
</evidence>
<sequence length="272" mass="30031">MIIVQITDTHIKPPGRLAYRRVDTAPFLERAVAAILALTPRPDVILATGDLVDAGHADEYEWLLGLLRPLDIPLFAVPGNHDERAGLAQAFPDLKSRVGDNRFFHYTVEDWPVRLIAMDTVLPGSGAGEVCAERLSWLDARLAEQPDRPTIVFQHHPPFATGIGHMDRLGLSGAEAMADVVRRHRQVERVLCGHLHRPIQVRWAGTIASTAPSTAHQVALDLRDDAPSAFVMEPPGYQIHMWRADTGVVSHTAVIGDYDGPYPFFKDGKLID</sequence>
<dbReference type="EMBL" id="FXAK01000002">
    <property type="protein sequence ID" value="SMF37732.1"/>
    <property type="molecule type" value="Genomic_DNA"/>
</dbReference>
<dbReference type="InterPro" id="IPR050884">
    <property type="entry name" value="CNP_phosphodiesterase-III"/>
</dbReference>
<dbReference type="STRING" id="286727.SAMN02982917_1958"/>
<reference evidence="6 7" key="1">
    <citation type="submission" date="2017-04" db="EMBL/GenBank/DDBJ databases">
        <authorList>
            <person name="Afonso C.L."/>
            <person name="Miller P.J."/>
            <person name="Scott M.A."/>
            <person name="Spackman E."/>
            <person name="Goraichik I."/>
            <person name="Dimitrov K.M."/>
            <person name="Suarez D.L."/>
            <person name="Swayne D.E."/>
        </authorList>
    </citation>
    <scope>NUCLEOTIDE SEQUENCE [LARGE SCALE GENOMIC DNA]</scope>
    <source>
        <strain evidence="6 7">A2P</strain>
    </source>
</reference>
<evidence type="ECO:0000313" key="6">
    <source>
        <dbReference type="EMBL" id="SMF37732.1"/>
    </source>
</evidence>
<dbReference type="Proteomes" id="UP000192936">
    <property type="component" value="Unassembled WGS sequence"/>
</dbReference>
<keyword evidence="2" id="KW-0378">Hydrolase</keyword>
<dbReference type="PANTHER" id="PTHR42988:SF2">
    <property type="entry name" value="CYCLIC NUCLEOTIDE PHOSPHODIESTERASE CBUA0032-RELATED"/>
    <property type="match status" value="1"/>
</dbReference>
<keyword evidence="3" id="KW-0408">Iron</keyword>
<evidence type="ECO:0000259" key="5">
    <source>
        <dbReference type="Pfam" id="PF00149"/>
    </source>
</evidence>
<dbReference type="PANTHER" id="PTHR42988">
    <property type="entry name" value="PHOSPHOHYDROLASE"/>
    <property type="match status" value="1"/>
</dbReference>
<dbReference type="OrthoDB" id="651281at2"/>
<comment type="similarity">
    <text evidence="4">Belongs to the cyclic nucleotide phosphodiesterase class-III family.</text>
</comment>
<dbReference type="GO" id="GO:0004112">
    <property type="term" value="F:cyclic-nucleotide phosphodiesterase activity"/>
    <property type="evidence" value="ECO:0007669"/>
    <property type="project" value="InterPro"/>
</dbReference>
<evidence type="ECO:0000256" key="4">
    <source>
        <dbReference type="ARBA" id="ARBA00025742"/>
    </source>
</evidence>
<dbReference type="RefSeq" id="WP_085084598.1">
    <property type="nucleotide sequence ID" value="NZ_FXAK01000002.1"/>
</dbReference>
<keyword evidence="1" id="KW-0479">Metal-binding</keyword>
<proteinExistence type="inferred from homology"/>